<reference evidence="1 2" key="1">
    <citation type="submission" date="2017-10" db="EMBL/GenBank/DDBJ databases">
        <title>Integration of genomic and chemical information greatly accelerates assignment of the full stereostructure of myelolactone, a potent inhibitor of myeloma from a marine-derived Micromonospora.</title>
        <authorList>
            <person name="Kim M.C."/>
            <person name="Machado H."/>
            <person name="Jensen P.R."/>
            <person name="Fenical W."/>
        </authorList>
    </citation>
    <scope>NUCLEOTIDE SEQUENCE [LARGE SCALE GENOMIC DNA]</scope>
    <source>
        <strain evidence="1 2">CNY-010</strain>
    </source>
</reference>
<name>A0A386WIU6_9ACTN</name>
<proteinExistence type="predicted"/>
<evidence type="ECO:0000313" key="1">
    <source>
        <dbReference type="EMBL" id="AYF28003.1"/>
    </source>
</evidence>
<dbReference type="AlphaFoldDB" id="A0A386WIU6"/>
<sequence>MGALVGALRCNSTLDGSGRLDQLHFGEVVWSGWGMYCSHLGESAGRCFERGGLPAHVLIDSTSGR</sequence>
<dbReference type="Proteomes" id="UP000267804">
    <property type="component" value="Chromosome"/>
</dbReference>
<protein>
    <submittedName>
        <fullName evidence="1">Uncharacterized protein</fullName>
    </submittedName>
</protein>
<accession>A0A386WIU6</accession>
<organism evidence="1 2">
    <name type="scientific">Micromonospora tulbaghiae</name>
    <dbReference type="NCBI Taxonomy" id="479978"/>
    <lineage>
        <taxon>Bacteria</taxon>
        <taxon>Bacillati</taxon>
        <taxon>Actinomycetota</taxon>
        <taxon>Actinomycetes</taxon>
        <taxon>Micromonosporales</taxon>
        <taxon>Micromonosporaceae</taxon>
        <taxon>Micromonospora</taxon>
    </lineage>
</organism>
<dbReference type="EMBL" id="CP024087">
    <property type="protein sequence ID" value="AYF28003.1"/>
    <property type="molecule type" value="Genomic_DNA"/>
</dbReference>
<gene>
    <name evidence="1" type="ORF">CSH63_11215</name>
</gene>
<dbReference type="KEGG" id="mtua:CSH63_11215"/>
<evidence type="ECO:0000313" key="2">
    <source>
        <dbReference type="Proteomes" id="UP000267804"/>
    </source>
</evidence>